<dbReference type="GO" id="GO:0008252">
    <property type="term" value="F:nucleotidase activity"/>
    <property type="evidence" value="ECO:0007669"/>
    <property type="project" value="TreeGrafter"/>
</dbReference>
<dbReference type="SUPFAM" id="SSF56784">
    <property type="entry name" value="HAD-like"/>
    <property type="match status" value="1"/>
</dbReference>
<name>C7RK64_ACCRE</name>
<proteinExistence type="predicted"/>
<dbReference type="Gene3D" id="3.40.50.1000">
    <property type="entry name" value="HAD superfamily/HAD-like"/>
    <property type="match status" value="1"/>
</dbReference>
<accession>C7RK64</accession>
<dbReference type="GO" id="GO:0009166">
    <property type="term" value="P:nucleotide catabolic process"/>
    <property type="evidence" value="ECO:0007669"/>
    <property type="project" value="TreeGrafter"/>
</dbReference>
<dbReference type="Gene3D" id="1.10.150.450">
    <property type="match status" value="1"/>
</dbReference>
<dbReference type="PANTHER" id="PTHR47438">
    <property type="entry name" value="PHOSPHATE METABOLISM PROTEIN 8-RELATED"/>
    <property type="match status" value="1"/>
</dbReference>
<dbReference type="GO" id="GO:0006206">
    <property type="term" value="P:pyrimidine nucleobase metabolic process"/>
    <property type="evidence" value="ECO:0007669"/>
    <property type="project" value="TreeGrafter"/>
</dbReference>
<dbReference type="AlphaFoldDB" id="C7RK64"/>
<reference evidence="1" key="1">
    <citation type="submission" date="2009-08" db="EMBL/GenBank/DDBJ databases">
        <authorList>
            <consortium name="US DOE Joint Genome Institute"/>
            <person name="Lucas S."/>
            <person name="Copeland A."/>
            <person name="Lapidus A."/>
            <person name="Glavina del Rio T."/>
            <person name="Dalin E."/>
            <person name="Tice H."/>
            <person name="Bruce D."/>
            <person name="Barry K."/>
            <person name="Pitluck S."/>
            <person name="Lowry S."/>
            <person name="Larimer F."/>
            <person name="Land M."/>
            <person name="Hauser L."/>
            <person name="Kyrpides N."/>
            <person name="Ivanova N."/>
            <person name="McMahon K.D."/>
            <person name="Hugenholtz P."/>
        </authorList>
    </citation>
    <scope>NUCLEOTIDE SEQUENCE</scope>
    <source>
        <strain evidence="1">UW-1</strain>
    </source>
</reference>
<gene>
    <name evidence="1" type="ordered locus">CAP2UW1_0298</name>
</gene>
<dbReference type="InterPro" id="IPR010237">
    <property type="entry name" value="Pyr-5-nucltdase"/>
</dbReference>
<sequence length="188" mass="21734">MVAYIHEHLGVDRDEATRLRQDYWQRYGATLLGLVRHHGTDPQHFLWHTHQFPDLKHMLVCERGLKAMLRRLPGRKIVFSNAPLRYSEAVLELLGISNCFDAVYSVERLRFQPKPAVGGFRELLRSERLRADRCIMVEDSLSNLTTARRLGMKTVWVSRSTRRPLAVDVRVPSLLDLPGHLSRLQTVS</sequence>
<dbReference type="InterPro" id="IPR023214">
    <property type="entry name" value="HAD_sf"/>
</dbReference>
<dbReference type="InterPro" id="IPR006439">
    <property type="entry name" value="HAD-SF_hydro_IA"/>
</dbReference>
<dbReference type="KEGG" id="app:CAP2UW1_0298"/>
<dbReference type="HOGENOM" id="CLU_059493_2_0_4"/>
<organism evidence="1">
    <name type="scientific">Accumulibacter regalis</name>
    <dbReference type="NCBI Taxonomy" id="522306"/>
    <lineage>
        <taxon>Bacteria</taxon>
        <taxon>Pseudomonadati</taxon>
        <taxon>Pseudomonadota</taxon>
        <taxon>Betaproteobacteria</taxon>
        <taxon>Candidatus Accumulibacter</taxon>
    </lineage>
</organism>
<dbReference type="PANTHER" id="PTHR47438:SF1">
    <property type="entry name" value="PHOSPHATE METABOLISM PROTEIN 8-RELATED"/>
    <property type="match status" value="1"/>
</dbReference>
<reference evidence="1" key="2">
    <citation type="submission" date="2009-09" db="EMBL/GenBank/DDBJ databases">
        <title>Complete sequence of chromosome of Candidatus Accumulibacter phosphatis clade IIA str. UW-1.</title>
        <authorList>
            <consortium name="US DOE Joint Genome Institute"/>
            <person name="Martin H.G."/>
            <person name="Ivanova N."/>
            <person name="Kunin V."/>
            <person name="Warnecke F."/>
            <person name="Barry K."/>
            <person name="He S."/>
            <person name="Salamov A."/>
            <person name="Szeto E."/>
            <person name="Dalin E."/>
            <person name="Pangilinan J.L."/>
            <person name="Lapidus A."/>
            <person name="Lowry S."/>
            <person name="Kyrpides N.C."/>
            <person name="McMahon K.D."/>
            <person name="Hugenholtz P."/>
        </authorList>
    </citation>
    <scope>NUCLEOTIDE SEQUENCE [LARGE SCALE GENOMIC DNA]</scope>
    <source>
        <strain evidence="1">UW-1</strain>
    </source>
</reference>
<dbReference type="EMBL" id="CP001715">
    <property type="protein sequence ID" value="ACV33655.1"/>
    <property type="molecule type" value="Genomic_DNA"/>
</dbReference>
<dbReference type="InterPro" id="IPR052791">
    <property type="entry name" value="SSM1_domain"/>
</dbReference>
<dbReference type="STRING" id="522306.CAP2UW1_0298"/>
<evidence type="ECO:0000313" key="1">
    <source>
        <dbReference type="EMBL" id="ACV33655.1"/>
    </source>
</evidence>
<dbReference type="InterPro" id="IPR036412">
    <property type="entry name" value="HAD-like_sf"/>
</dbReference>
<dbReference type="NCBIfam" id="TIGR01509">
    <property type="entry name" value="HAD-SF-IA-v3"/>
    <property type="match status" value="1"/>
</dbReference>
<dbReference type="NCBIfam" id="TIGR01993">
    <property type="entry name" value="Pyr-5-nucltdase"/>
    <property type="match status" value="1"/>
</dbReference>
<protein>
    <submittedName>
        <fullName evidence="1">Pyrimidine 5'-nucleotidase</fullName>
    </submittedName>
</protein>
<dbReference type="Pfam" id="PF00702">
    <property type="entry name" value="Hydrolase"/>
    <property type="match status" value="1"/>
</dbReference>
<dbReference type="eggNOG" id="COG1011">
    <property type="taxonomic scope" value="Bacteria"/>
</dbReference>